<reference evidence="1 2" key="1">
    <citation type="submission" date="2020-01" db="EMBL/GenBank/DDBJ databases">
        <authorList>
            <person name="Liu G."/>
            <person name="Liu B."/>
        </authorList>
    </citation>
    <scope>NUCLEOTIDE SEQUENCE [LARGE SCALE GENOMIC DNA]</scope>
    <source>
        <strain evidence="1 2">FJAT-51161</strain>
    </source>
</reference>
<dbReference type="RefSeq" id="WP_053595712.1">
    <property type="nucleotide sequence ID" value="NZ_CP067341.1"/>
</dbReference>
<evidence type="ECO:0000313" key="1">
    <source>
        <dbReference type="EMBL" id="QQP10823.1"/>
    </source>
</evidence>
<evidence type="ECO:0000313" key="2">
    <source>
        <dbReference type="Proteomes" id="UP000596049"/>
    </source>
</evidence>
<name>A0ABX7ALN9_9BACI</name>
<organism evidence="1 2">
    <name type="scientific">Lysinibacillus agricola</name>
    <dbReference type="NCBI Taxonomy" id="2590012"/>
    <lineage>
        <taxon>Bacteria</taxon>
        <taxon>Bacillati</taxon>
        <taxon>Bacillota</taxon>
        <taxon>Bacilli</taxon>
        <taxon>Bacillales</taxon>
        <taxon>Bacillaceae</taxon>
        <taxon>Lysinibacillus</taxon>
    </lineage>
</organism>
<gene>
    <name evidence="1" type="ORF">FJQ98_16385</name>
</gene>
<dbReference type="EMBL" id="CP067341">
    <property type="protein sequence ID" value="QQP10823.1"/>
    <property type="molecule type" value="Genomic_DNA"/>
</dbReference>
<protein>
    <recommendedName>
        <fullName evidence="3">Recombinase domain-containing protein</fullName>
    </recommendedName>
</protein>
<dbReference type="Proteomes" id="UP000596049">
    <property type="component" value="Chromosome"/>
</dbReference>
<proteinExistence type="predicted"/>
<keyword evidence="2" id="KW-1185">Reference proteome</keyword>
<accession>A0ABX7ALN9</accession>
<sequence length="86" mass="10264">MDYNKILKNTITAINYENPNIIKLKSDGNDKKFDLDWNTSQKISKLINRQYYFGTDIKLDTEKEFLQTFKELLKIKRALKIMKSEN</sequence>
<evidence type="ECO:0008006" key="3">
    <source>
        <dbReference type="Google" id="ProtNLM"/>
    </source>
</evidence>